<sequence>MLMTETGEPRWLDEDEQAAWLALTSVFLTLPGALDAQLQSDSGMSFYEYMVLSMLSHAPEETLRLRDLAALTNGSLSRASQVATRLENRGWLKRWPDPADGRTTLASLSEAGRESLVKAAPGHVETVRQLVLDPLTKAQVRQLRDVSLRIRKAVEPGDRPIFGAHGS</sequence>
<proteinExistence type="predicted"/>
<reference evidence="2 3" key="1">
    <citation type="journal article" date="2014" name="Int. J. Syst. Evol. Microbiol.">
        <title>Complete genome sequence of Corynebacterium casei LMG S-19264T (=DSM 44701T), isolated from a smear-ripened cheese.</title>
        <authorList>
            <consortium name="US DOE Joint Genome Institute (JGI-PGF)"/>
            <person name="Walter F."/>
            <person name="Albersmeier A."/>
            <person name="Kalinowski J."/>
            <person name="Ruckert C."/>
        </authorList>
    </citation>
    <scope>NUCLEOTIDE SEQUENCE [LARGE SCALE GENOMIC DNA]</scope>
    <source>
        <strain evidence="2 3">JCM 4677</strain>
    </source>
</reference>
<dbReference type="GO" id="GO:0003700">
    <property type="term" value="F:DNA-binding transcription factor activity"/>
    <property type="evidence" value="ECO:0007669"/>
    <property type="project" value="InterPro"/>
</dbReference>
<dbReference type="SMART" id="SM00347">
    <property type="entry name" value="HTH_MARR"/>
    <property type="match status" value="1"/>
</dbReference>
<keyword evidence="3" id="KW-1185">Reference proteome</keyword>
<dbReference type="AlphaFoldDB" id="A0A7G1PF01"/>
<dbReference type="Proteomes" id="UP000516444">
    <property type="component" value="Chromosome"/>
</dbReference>
<dbReference type="PROSITE" id="PS50995">
    <property type="entry name" value="HTH_MARR_2"/>
    <property type="match status" value="1"/>
</dbReference>
<dbReference type="Pfam" id="PF12802">
    <property type="entry name" value="MarR_2"/>
    <property type="match status" value="1"/>
</dbReference>
<evidence type="ECO:0000313" key="3">
    <source>
        <dbReference type="Proteomes" id="UP000516444"/>
    </source>
</evidence>
<dbReference type="GO" id="GO:0006950">
    <property type="term" value="P:response to stress"/>
    <property type="evidence" value="ECO:0007669"/>
    <property type="project" value="TreeGrafter"/>
</dbReference>
<dbReference type="InterPro" id="IPR036388">
    <property type="entry name" value="WH-like_DNA-bd_sf"/>
</dbReference>
<dbReference type="Gene3D" id="1.10.10.10">
    <property type="entry name" value="Winged helix-like DNA-binding domain superfamily/Winged helix DNA-binding domain"/>
    <property type="match status" value="1"/>
</dbReference>
<dbReference type="SUPFAM" id="SSF46785">
    <property type="entry name" value="Winged helix' DNA-binding domain"/>
    <property type="match status" value="1"/>
</dbReference>
<dbReference type="EMBL" id="AP023440">
    <property type="protein sequence ID" value="BCL33151.1"/>
    <property type="molecule type" value="Genomic_DNA"/>
</dbReference>
<dbReference type="KEGG" id="sgm:GCM10017557_80100"/>
<evidence type="ECO:0000259" key="1">
    <source>
        <dbReference type="PROSITE" id="PS50995"/>
    </source>
</evidence>
<name>A0A7G1PF01_9ACTN</name>
<dbReference type="InterPro" id="IPR000835">
    <property type="entry name" value="HTH_MarR-typ"/>
</dbReference>
<dbReference type="PANTHER" id="PTHR33164:SF99">
    <property type="entry name" value="MARR FAMILY REGULATORY PROTEIN"/>
    <property type="match status" value="1"/>
</dbReference>
<protein>
    <submittedName>
        <fullName evidence="2">MarR family transcriptional regulator</fullName>
    </submittedName>
</protein>
<accession>A0A7G1PF01</accession>
<dbReference type="InterPro" id="IPR036390">
    <property type="entry name" value="WH_DNA-bd_sf"/>
</dbReference>
<gene>
    <name evidence="2" type="ORF">GCM10017557_80100</name>
</gene>
<dbReference type="PANTHER" id="PTHR33164">
    <property type="entry name" value="TRANSCRIPTIONAL REGULATOR, MARR FAMILY"/>
    <property type="match status" value="1"/>
</dbReference>
<evidence type="ECO:0000313" key="2">
    <source>
        <dbReference type="EMBL" id="BCL33151.1"/>
    </source>
</evidence>
<organism evidence="2 3">
    <name type="scientific">Streptomyces aurantiacus</name>
    <dbReference type="NCBI Taxonomy" id="47760"/>
    <lineage>
        <taxon>Bacteria</taxon>
        <taxon>Bacillati</taxon>
        <taxon>Actinomycetota</taxon>
        <taxon>Actinomycetes</taxon>
        <taxon>Kitasatosporales</taxon>
        <taxon>Streptomycetaceae</taxon>
        <taxon>Streptomyces</taxon>
        <taxon>Streptomyces aurantiacus group</taxon>
    </lineage>
</organism>
<feature type="domain" description="HTH marR-type" evidence="1">
    <location>
        <begin position="16"/>
        <end position="152"/>
    </location>
</feature>
<dbReference type="InterPro" id="IPR039422">
    <property type="entry name" value="MarR/SlyA-like"/>
</dbReference>